<reference evidence="3" key="1">
    <citation type="submission" date="2021-01" db="EMBL/GenBank/DDBJ databases">
        <authorList>
            <person name="Corre E."/>
            <person name="Pelletier E."/>
            <person name="Niang G."/>
            <person name="Scheremetjew M."/>
            <person name="Finn R."/>
            <person name="Kale V."/>
            <person name="Holt S."/>
            <person name="Cochrane G."/>
            <person name="Meng A."/>
            <person name="Brown T."/>
            <person name="Cohen L."/>
        </authorList>
    </citation>
    <scope>NUCLEOTIDE SEQUENCE</scope>
    <source>
        <strain evidence="3">SAG 36.94</strain>
    </source>
</reference>
<proteinExistence type="predicted"/>
<gene>
    <name evidence="3" type="ORF">CCAE0312_LOCUS9704</name>
</gene>
<feature type="domain" description="Ribosome maturation protein SDO1/SBDS N-terminal" evidence="2">
    <location>
        <begin position="37"/>
        <end position="106"/>
    </location>
</feature>
<organism evidence="3">
    <name type="scientific">Compsopogon caeruleus</name>
    <dbReference type="NCBI Taxonomy" id="31354"/>
    <lineage>
        <taxon>Eukaryota</taxon>
        <taxon>Rhodophyta</taxon>
        <taxon>Compsopogonophyceae</taxon>
        <taxon>Compsopogonales</taxon>
        <taxon>Compsopogonaceae</taxon>
        <taxon>Compsopogon</taxon>
    </lineage>
</organism>
<dbReference type="SUPFAM" id="SSF89895">
    <property type="entry name" value="FYSH domain"/>
    <property type="match status" value="1"/>
</dbReference>
<dbReference type="InterPro" id="IPR036786">
    <property type="entry name" value="Ribosome_mat_SBDS_N_sf"/>
</dbReference>
<accession>A0A7S1TIX8</accession>
<dbReference type="InterPro" id="IPR019783">
    <property type="entry name" value="SDO1/SBDS_N"/>
</dbReference>
<dbReference type="AlphaFoldDB" id="A0A7S1TIX8"/>
<dbReference type="EMBL" id="HBGH01017536">
    <property type="protein sequence ID" value="CAD9237605.1"/>
    <property type="molecule type" value="Transcribed_RNA"/>
</dbReference>
<name>A0A7S1TIX8_9RHOD</name>
<dbReference type="Pfam" id="PF01172">
    <property type="entry name" value="SBDS_N"/>
    <property type="match status" value="1"/>
</dbReference>
<evidence type="ECO:0000313" key="3">
    <source>
        <dbReference type="EMBL" id="CAD9237605.1"/>
    </source>
</evidence>
<dbReference type="Gene3D" id="3.30.1250.10">
    <property type="entry name" value="Ribosome maturation protein SBDS, N-terminal domain"/>
    <property type="match status" value="1"/>
</dbReference>
<feature type="region of interest" description="Disordered" evidence="1">
    <location>
        <begin position="97"/>
        <end position="121"/>
    </location>
</feature>
<sequence>MNKTYPTEKKTGEDAIVIHHRVAHNIFIAMVRTEMANKLEKYRASKGVERGGDHPADWALTEDIFMGRMGMRASNNELENVYGTTNHREAIAKILRDGEWKSQENAKGRPKTQFETDLRSR</sequence>
<evidence type="ECO:0000256" key="1">
    <source>
        <dbReference type="SAM" id="MobiDB-lite"/>
    </source>
</evidence>
<protein>
    <recommendedName>
        <fullName evidence="2">Ribosome maturation protein SDO1/SBDS N-terminal domain-containing protein</fullName>
    </recommendedName>
</protein>
<evidence type="ECO:0000259" key="2">
    <source>
        <dbReference type="Pfam" id="PF01172"/>
    </source>
</evidence>